<gene>
    <name evidence="2" type="primary">CHT1</name>
    <name evidence="2" type="ORF">SPIL2461_LOCUS8730</name>
</gene>
<keyword evidence="1" id="KW-0472">Membrane</keyword>
<dbReference type="AlphaFoldDB" id="A0A812PSA7"/>
<feature type="non-terminal residue" evidence="2">
    <location>
        <position position="252"/>
    </location>
</feature>
<dbReference type="OrthoDB" id="414225at2759"/>
<dbReference type="EMBL" id="CAJNIZ010014547">
    <property type="protein sequence ID" value="CAE7363275.1"/>
    <property type="molecule type" value="Genomic_DNA"/>
</dbReference>
<evidence type="ECO:0000313" key="2">
    <source>
        <dbReference type="EMBL" id="CAE7363275.1"/>
    </source>
</evidence>
<feature type="transmembrane region" description="Helical" evidence="1">
    <location>
        <begin position="139"/>
        <end position="156"/>
    </location>
</feature>
<name>A0A812PSA7_SYMPI</name>
<keyword evidence="3" id="KW-1185">Reference proteome</keyword>
<protein>
    <submittedName>
        <fullName evidence="2">CHT1 protein</fullName>
    </submittedName>
</protein>
<feature type="transmembrane region" description="Helical" evidence="1">
    <location>
        <begin position="17"/>
        <end position="38"/>
    </location>
</feature>
<feature type="transmembrane region" description="Helical" evidence="1">
    <location>
        <begin position="105"/>
        <end position="133"/>
    </location>
</feature>
<organism evidence="2 3">
    <name type="scientific">Symbiodinium pilosum</name>
    <name type="common">Dinoflagellate</name>
    <dbReference type="NCBI Taxonomy" id="2952"/>
    <lineage>
        <taxon>Eukaryota</taxon>
        <taxon>Sar</taxon>
        <taxon>Alveolata</taxon>
        <taxon>Dinophyceae</taxon>
        <taxon>Suessiales</taxon>
        <taxon>Symbiodiniaceae</taxon>
        <taxon>Symbiodinium</taxon>
    </lineage>
</organism>
<accession>A0A812PSA7</accession>
<keyword evidence="1" id="KW-1133">Transmembrane helix</keyword>
<evidence type="ECO:0000256" key="1">
    <source>
        <dbReference type="SAM" id="Phobius"/>
    </source>
</evidence>
<reference evidence="2" key="1">
    <citation type="submission" date="2021-02" db="EMBL/GenBank/DDBJ databases">
        <authorList>
            <person name="Dougan E. K."/>
            <person name="Rhodes N."/>
            <person name="Thang M."/>
            <person name="Chan C."/>
        </authorList>
    </citation>
    <scope>NUCLEOTIDE SEQUENCE</scope>
</reference>
<dbReference type="Proteomes" id="UP000649617">
    <property type="component" value="Unassembled WGS sequence"/>
</dbReference>
<sequence>MSDYDKLKLIEEYSVDLAATAAVTAVLVFAAYGIAKLVEPKNGAERSGKAEHVDLLAEYGRAWCLHQFVPFVDKLVLGSYGQAMDNRMLKPWDQGPDDWMIRLPLLILSFLSPTPSVLLLAHIANIISWFYWMPAVWDHMVWAALLELTFVFAVLAEGGKEAVAKRFLPAARMQLSVLYWSAAFWKLTTSWYTVRGSCAPVLLSELMAGLFTPEIMPAGSQVANTLLKISPVFVAALEFAVAYCLTFRPAAG</sequence>
<keyword evidence="1" id="KW-0812">Transmembrane</keyword>
<proteinExistence type="predicted"/>
<comment type="caution">
    <text evidence="2">The sequence shown here is derived from an EMBL/GenBank/DDBJ whole genome shotgun (WGS) entry which is preliminary data.</text>
</comment>
<evidence type="ECO:0000313" key="3">
    <source>
        <dbReference type="Proteomes" id="UP000649617"/>
    </source>
</evidence>